<dbReference type="SUPFAM" id="SSF50249">
    <property type="entry name" value="Nucleic acid-binding proteins"/>
    <property type="match status" value="1"/>
</dbReference>
<proteinExistence type="predicted"/>
<feature type="domain" description="ChsH2 rubredoxin-like zinc ribbon" evidence="2">
    <location>
        <begin position="18"/>
        <end position="52"/>
    </location>
</feature>
<evidence type="ECO:0000313" key="3">
    <source>
        <dbReference type="EMBL" id="XCJ69563.1"/>
    </source>
</evidence>
<sequence>MTRTRTPVVAGWFAGEGEDFRLLGTRCSACASVYFPRQDGACRNPGCAGGDLVEVPLSRRGRIWSYTDARYRPPEPYVSDRELPWEPYTLIAVELAAERLVVLGQGVPGVSVADLEIGMEVEVVPGLLGEDGDEASGTAWTTWHWRPTGVTA</sequence>
<dbReference type="InterPro" id="IPR002878">
    <property type="entry name" value="ChsH2_C"/>
</dbReference>
<name>A0AAU8IMZ5_9ACTN</name>
<dbReference type="KEGG" id="stac:ABII15_06130"/>
<protein>
    <submittedName>
        <fullName evidence="3">Zinc ribbon domain-containing protein</fullName>
    </submittedName>
</protein>
<gene>
    <name evidence="3" type="ORF">ABII15_06130</name>
</gene>
<dbReference type="RefSeq" id="WP_353941246.1">
    <property type="nucleotide sequence ID" value="NZ_CP159534.1"/>
</dbReference>
<dbReference type="PANTHER" id="PTHR34075">
    <property type="entry name" value="BLR3430 PROTEIN"/>
    <property type="match status" value="1"/>
</dbReference>
<dbReference type="EMBL" id="CP159534">
    <property type="protein sequence ID" value="XCJ69563.1"/>
    <property type="molecule type" value="Genomic_DNA"/>
</dbReference>
<dbReference type="InterPro" id="IPR052513">
    <property type="entry name" value="Thioester_dehydratase-like"/>
</dbReference>
<dbReference type="Pfam" id="PF01796">
    <property type="entry name" value="OB_ChsH2_C"/>
    <property type="match status" value="1"/>
</dbReference>
<dbReference type="InterPro" id="IPR022002">
    <property type="entry name" value="ChsH2_Znr"/>
</dbReference>
<dbReference type="Pfam" id="PF12172">
    <property type="entry name" value="zf-ChsH2"/>
    <property type="match status" value="1"/>
</dbReference>
<dbReference type="InterPro" id="IPR012340">
    <property type="entry name" value="NA-bd_OB-fold"/>
</dbReference>
<reference evidence="3" key="1">
    <citation type="submission" date="2024-06" db="EMBL/GenBank/DDBJ databases">
        <title>Streptomyces sp. strain HUAS MG91 genome sequences.</title>
        <authorList>
            <person name="Mo P."/>
        </authorList>
    </citation>
    <scope>NUCLEOTIDE SEQUENCE</scope>
    <source>
        <strain evidence="3">HUAS MG91</strain>
    </source>
</reference>
<dbReference type="AlphaFoldDB" id="A0AAU8IMZ5"/>
<organism evidence="3">
    <name type="scientific">Streptomyces tabacisoli</name>
    <dbReference type="NCBI Taxonomy" id="3156398"/>
    <lineage>
        <taxon>Bacteria</taxon>
        <taxon>Bacillati</taxon>
        <taxon>Actinomycetota</taxon>
        <taxon>Actinomycetes</taxon>
        <taxon>Kitasatosporales</taxon>
        <taxon>Streptomycetaceae</taxon>
        <taxon>Streptomyces</taxon>
    </lineage>
</organism>
<feature type="domain" description="ChsH2 C-terminal OB-fold" evidence="1">
    <location>
        <begin position="54"/>
        <end position="124"/>
    </location>
</feature>
<dbReference type="PANTHER" id="PTHR34075:SF5">
    <property type="entry name" value="BLR3430 PROTEIN"/>
    <property type="match status" value="1"/>
</dbReference>
<evidence type="ECO:0000259" key="1">
    <source>
        <dbReference type="Pfam" id="PF01796"/>
    </source>
</evidence>
<evidence type="ECO:0000259" key="2">
    <source>
        <dbReference type="Pfam" id="PF12172"/>
    </source>
</evidence>
<accession>A0AAU8IMZ5</accession>